<dbReference type="AlphaFoldDB" id="A4S788"/>
<dbReference type="Gramene" id="ABO99706">
    <property type="protein sequence ID" value="ABO99706"/>
    <property type="gene ID" value="OSTLU_25487"/>
</dbReference>
<sequence length="300" mass="31921">MPRAATRRDATTDDGDDAVMRDDSLRKWARELVPTLSAHADDPALGLTLDALGRGADAATATMREVATAVARQASTIDAKIFDRLPDEAGRQSMGDVWAKINSSGASGTARGREPSLPSLPSLPTMNFMQLTTALALADAGGDEAATTTATVTAGKTAKAKAKRATNGRATAVKKTTTTKTTGSAPSRVSMMIVPTVPGVSYEPKRLKKRSGIATPPAFRQAIAPLKMGRKPKGAPKETEAEKALRMQERLFRNRESAARSREKRESAMRALEEENAALRRELVATKAKLAALQRSGGRQ</sequence>
<dbReference type="SUPFAM" id="SSF57959">
    <property type="entry name" value="Leucine zipper domain"/>
    <property type="match status" value="1"/>
</dbReference>
<name>A4S788_OSTLU</name>
<dbReference type="InterPro" id="IPR043452">
    <property type="entry name" value="BZIP46-like"/>
</dbReference>
<dbReference type="KEGG" id="olu:OSTLU_25519"/>
<feature type="coiled-coil region" evidence="4">
    <location>
        <begin position="255"/>
        <end position="296"/>
    </location>
</feature>
<dbReference type="PROSITE" id="PS50217">
    <property type="entry name" value="BZIP"/>
    <property type="match status" value="1"/>
</dbReference>
<proteinExistence type="predicted"/>
<evidence type="ECO:0000256" key="3">
    <source>
        <dbReference type="ARBA" id="ARBA00023242"/>
    </source>
</evidence>
<dbReference type="RefSeq" id="XP_001421443.1">
    <property type="nucleotide sequence ID" value="XM_001421406.1"/>
</dbReference>
<dbReference type="EMBL" id="CP000594">
    <property type="protein sequence ID" value="ABO99736.1"/>
    <property type="molecule type" value="Genomic_DNA"/>
</dbReference>
<accession>A4S788</accession>
<evidence type="ECO:0000313" key="7">
    <source>
        <dbReference type="EMBL" id="ABO99736.1"/>
    </source>
</evidence>
<dbReference type="PANTHER" id="PTHR22952">
    <property type="entry name" value="CAMP-RESPONSE ELEMENT BINDING PROTEIN-RELATED"/>
    <property type="match status" value="1"/>
</dbReference>
<evidence type="ECO:0000259" key="5">
    <source>
        <dbReference type="PROSITE" id="PS50217"/>
    </source>
</evidence>
<gene>
    <name evidence="6" type="ORF">OSTLU_25487</name>
    <name evidence="7" type="ORF">OSTLU_25519</name>
</gene>
<evidence type="ECO:0000313" key="8">
    <source>
        <dbReference type="Proteomes" id="UP000001568"/>
    </source>
</evidence>
<keyword evidence="4" id="KW-0175">Coiled coil</keyword>
<dbReference type="GeneID" id="5005346"/>
<evidence type="ECO:0000313" key="6">
    <source>
        <dbReference type="EMBL" id="ABO99706.1"/>
    </source>
</evidence>
<keyword evidence="3" id="KW-0539">Nucleus</keyword>
<organism evidence="6 8">
    <name type="scientific">Ostreococcus lucimarinus (strain CCE9901)</name>
    <dbReference type="NCBI Taxonomy" id="436017"/>
    <lineage>
        <taxon>Eukaryota</taxon>
        <taxon>Viridiplantae</taxon>
        <taxon>Chlorophyta</taxon>
        <taxon>Mamiellophyceae</taxon>
        <taxon>Mamiellales</taxon>
        <taxon>Bathycoccaceae</taxon>
        <taxon>Ostreococcus</taxon>
    </lineage>
</organism>
<dbReference type="PANTHER" id="PTHR22952:SF175">
    <property type="entry name" value="PROTEIN ABSCISIC ACID-INSENSITIVE 5"/>
    <property type="match status" value="1"/>
</dbReference>
<comment type="subcellular location">
    <subcellularLocation>
        <location evidence="1">Nucleus</location>
    </subcellularLocation>
</comment>
<dbReference type="EMBL" id="CP000594">
    <property type="protein sequence ID" value="ABO99706.1"/>
    <property type="molecule type" value="Genomic_DNA"/>
</dbReference>
<protein>
    <recommendedName>
        <fullName evidence="5">BZIP domain-containing protein</fullName>
    </recommendedName>
</protein>
<keyword evidence="8" id="KW-1185">Reference proteome</keyword>
<evidence type="ECO:0000256" key="1">
    <source>
        <dbReference type="ARBA" id="ARBA00004123"/>
    </source>
</evidence>
<dbReference type="GO" id="GO:0003700">
    <property type="term" value="F:DNA-binding transcription factor activity"/>
    <property type="evidence" value="ECO:0007669"/>
    <property type="project" value="InterPro"/>
</dbReference>
<dbReference type="Gramene" id="ABO99736">
    <property type="protein sequence ID" value="ABO99736"/>
    <property type="gene ID" value="OSTLU_25519"/>
</dbReference>
<dbReference type="KEGG" id="olu:OSTLU_25487"/>
<dbReference type="GeneID" id="5005308"/>
<dbReference type="InterPro" id="IPR004827">
    <property type="entry name" value="bZIP"/>
</dbReference>
<dbReference type="OrthoDB" id="503186at2759"/>
<dbReference type="GO" id="GO:0045893">
    <property type="term" value="P:positive regulation of DNA-templated transcription"/>
    <property type="evidence" value="ECO:0007669"/>
    <property type="project" value="InterPro"/>
</dbReference>
<reference evidence="6 8" key="1">
    <citation type="journal article" date="2007" name="Proc. Natl. Acad. Sci. U.S.A.">
        <title>The tiny eukaryote Ostreococcus provides genomic insights into the paradox of plankton speciation.</title>
        <authorList>
            <person name="Palenik B."/>
            <person name="Grimwood J."/>
            <person name="Aerts A."/>
            <person name="Rouze P."/>
            <person name="Salamov A."/>
            <person name="Putnam N."/>
            <person name="Dupont C."/>
            <person name="Jorgensen R."/>
            <person name="Derelle E."/>
            <person name="Rombauts S."/>
            <person name="Zhou K."/>
            <person name="Otillar R."/>
            <person name="Merchant S.S."/>
            <person name="Podell S."/>
            <person name="Gaasterland T."/>
            <person name="Napoli C."/>
            <person name="Gendler K."/>
            <person name="Manuell A."/>
            <person name="Tai V."/>
            <person name="Vallon O."/>
            <person name="Piganeau G."/>
            <person name="Jancek S."/>
            <person name="Heijde M."/>
            <person name="Jabbari K."/>
            <person name="Bowler C."/>
            <person name="Lohr M."/>
            <person name="Robbens S."/>
            <person name="Werner G."/>
            <person name="Dubchak I."/>
            <person name="Pazour G.J."/>
            <person name="Ren Q."/>
            <person name="Paulsen I."/>
            <person name="Delwiche C."/>
            <person name="Schmutz J."/>
            <person name="Rokhsar D."/>
            <person name="Van de Peer Y."/>
            <person name="Moreau H."/>
            <person name="Grigoriev I.V."/>
        </authorList>
    </citation>
    <scope>NUCLEOTIDE SEQUENCE [LARGE SCALE GENOMIC DNA]</scope>
    <source>
        <strain evidence="6 8">CCE9901</strain>
    </source>
</reference>
<dbReference type="InterPro" id="IPR046347">
    <property type="entry name" value="bZIP_sf"/>
</dbReference>
<dbReference type="HOGENOM" id="CLU_928711_0_0_1"/>
<feature type="domain" description="BZIP" evidence="5">
    <location>
        <begin position="244"/>
        <end position="296"/>
    </location>
</feature>
<dbReference type="Proteomes" id="UP000001568">
    <property type="component" value="Chromosome 14"/>
</dbReference>
<dbReference type="RefSeq" id="XP_001421413.1">
    <property type="nucleotide sequence ID" value="XM_001421376.1"/>
</dbReference>
<dbReference type="PROSITE" id="PS00036">
    <property type="entry name" value="BZIP_BASIC"/>
    <property type="match status" value="1"/>
</dbReference>
<keyword evidence="2" id="KW-0238">DNA-binding</keyword>
<evidence type="ECO:0000256" key="2">
    <source>
        <dbReference type="ARBA" id="ARBA00023125"/>
    </source>
</evidence>
<dbReference type="GO" id="GO:0003677">
    <property type="term" value="F:DNA binding"/>
    <property type="evidence" value="ECO:0007669"/>
    <property type="project" value="UniProtKB-KW"/>
</dbReference>
<dbReference type="GO" id="GO:0005634">
    <property type="term" value="C:nucleus"/>
    <property type="evidence" value="ECO:0007669"/>
    <property type="project" value="UniProtKB-SubCell"/>
</dbReference>
<evidence type="ECO:0000256" key="4">
    <source>
        <dbReference type="SAM" id="Coils"/>
    </source>
</evidence>